<comment type="caution">
    <text evidence="2">The sequence shown here is derived from an EMBL/GenBank/DDBJ whole genome shotgun (WGS) entry which is preliminary data.</text>
</comment>
<evidence type="ECO:0000256" key="1">
    <source>
        <dbReference type="SAM" id="Phobius"/>
    </source>
</evidence>
<reference evidence="2 3" key="1">
    <citation type="journal article" date="2021" name="ISME Commun">
        <title>Automated analysis of genomic sequences facilitates high-throughput and comprehensive description of bacteria.</title>
        <authorList>
            <person name="Hitch T.C.A."/>
        </authorList>
    </citation>
    <scope>NUCLEOTIDE SEQUENCE [LARGE SCALE GENOMIC DNA]</scope>
    <source>
        <strain evidence="2 3">Sanger_23</strain>
    </source>
</reference>
<gene>
    <name evidence="2" type="ORF">OCV61_12650</name>
</gene>
<dbReference type="EMBL" id="JAOQJL010000026">
    <property type="protein sequence ID" value="MCU6766255.1"/>
    <property type="molecule type" value="Genomic_DNA"/>
</dbReference>
<evidence type="ECO:0000313" key="3">
    <source>
        <dbReference type="Proteomes" id="UP001652409"/>
    </source>
</evidence>
<dbReference type="RefSeq" id="WP_173770139.1">
    <property type="nucleotide sequence ID" value="NZ_JAOQJL010000026.1"/>
</dbReference>
<accession>A0ABT2TVM2</accession>
<keyword evidence="1" id="KW-0472">Membrane</keyword>
<keyword evidence="1" id="KW-1133">Transmembrane helix</keyword>
<name>A0ABT2TVM2_9FIRM</name>
<feature type="transmembrane region" description="Helical" evidence="1">
    <location>
        <begin position="6"/>
        <end position="25"/>
    </location>
</feature>
<sequence length="46" mass="4977">MIGIIIGGAAVVIAVSLYCCIRVGAEEDRRLEELDRRAKQDAEESG</sequence>
<keyword evidence="1" id="KW-0812">Transmembrane</keyword>
<organism evidence="2 3">
    <name type="scientific">Blautia ammoniilytica</name>
    <dbReference type="NCBI Taxonomy" id="2981782"/>
    <lineage>
        <taxon>Bacteria</taxon>
        <taxon>Bacillati</taxon>
        <taxon>Bacillota</taxon>
        <taxon>Clostridia</taxon>
        <taxon>Lachnospirales</taxon>
        <taxon>Lachnospiraceae</taxon>
        <taxon>Blautia</taxon>
    </lineage>
</organism>
<keyword evidence="3" id="KW-1185">Reference proteome</keyword>
<proteinExistence type="predicted"/>
<dbReference type="Proteomes" id="UP001652409">
    <property type="component" value="Unassembled WGS sequence"/>
</dbReference>
<evidence type="ECO:0000313" key="2">
    <source>
        <dbReference type="EMBL" id="MCU6766255.1"/>
    </source>
</evidence>
<protein>
    <submittedName>
        <fullName evidence="2">Uncharacterized protein</fullName>
    </submittedName>
</protein>